<organism evidence="1 2">
    <name type="scientific">Cyclotella atomus</name>
    <dbReference type="NCBI Taxonomy" id="382360"/>
    <lineage>
        <taxon>Eukaryota</taxon>
        <taxon>Sar</taxon>
        <taxon>Stramenopiles</taxon>
        <taxon>Ochrophyta</taxon>
        <taxon>Bacillariophyta</taxon>
        <taxon>Coscinodiscophyceae</taxon>
        <taxon>Thalassiosirophycidae</taxon>
        <taxon>Stephanodiscales</taxon>
        <taxon>Stephanodiscaceae</taxon>
        <taxon>Cyclotella</taxon>
    </lineage>
</organism>
<evidence type="ECO:0000313" key="1">
    <source>
        <dbReference type="EMBL" id="KAL3776867.1"/>
    </source>
</evidence>
<accession>A0ABD3NM04</accession>
<reference evidence="1 2" key="1">
    <citation type="submission" date="2024-10" db="EMBL/GenBank/DDBJ databases">
        <title>Updated reference genomes for cyclostephanoid diatoms.</title>
        <authorList>
            <person name="Roberts W.R."/>
            <person name="Alverson A.J."/>
        </authorList>
    </citation>
    <scope>NUCLEOTIDE SEQUENCE [LARGE SCALE GENOMIC DNA]</scope>
    <source>
        <strain evidence="1 2">AJA010-31</strain>
    </source>
</reference>
<dbReference type="AlphaFoldDB" id="A0ABD3NM04"/>
<name>A0ABD3NM04_9STRA</name>
<proteinExistence type="predicted"/>
<evidence type="ECO:0000313" key="2">
    <source>
        <dbReference type="Proteomes" id="UP001530400"/>
    </source>
</evidence>
<keyword evidence="2" id="KW-1185">Reference proteome</keyword>
<protein>
    <submittedName>
        <fullName evidence="1">Uncharacterized protein</fullName>
    </submittedName>
</protein>
<comment type="caution">
    <text evidence="1">The sequence shown here is derived from an EMBL/GenBank/DDBJ whole genome shotgun (WGS) entry which is preliminary data.</text>
</comment>
<dbReference type="EMBL" id="JALLPJ020001078">
    <property type="protein sequence ID" value="KAL3776867.1"/>
    <property type="molecule type" value="Genomic_DNA"/>
</dbReference>
<gene>
    <name evidence="1" type="ORF">ACHAWO_000595</name>
</gene>
<sequence length="504" mass="56219">MGSLPGWSVATIHVTTTSLTPIPTTSKIDNTSSCTRRTSRAQEQGFGLVAQSTEWRNNGNHLVVCMDANENVYKKSIGEALTDVDGLVWATPDVQVVGACVMSCGFGVGDHRLFEVDIKTESLVGAKPPSGNVVDSSLGKIKKRQVYHSILRFHEGKIKNIANLKRAGRRCGMKNALRIAEELVSRIKRNAKAEKQILEIIEREKQSAFWWQLNYAMRKKGGGSIRSIQIQTDEGQITEYTSQNKVEEAIWSESSNLSRSPNCGGLPTSLPIDINRKELQRGGEDAIPPLDPSPRAAGTSLLLPAIDIDGIEHMPRQWEVTFTARGNEATECCYISFGSLVFLIRIKKEMRHREGRVDVLEKSIDLLDDWLIEQGTDEELRAKFQRMARSQDEIGWRQFMEGMVSKKILNVHYSTSNDSEEDMPVPSLQMKALATAKKEELQKAIDDELELGGEGLAEEDLYLLEINLDDLVTMSGEDQTSWLMAIRAARVRRTLQQATATEAI</sequence>
<dbReference type="Proteomes" id="UP001530400">
    <property type="component" value="Unassembled WGS sequence"/>
</dbReference>